<comment type="caution">
    <text evidence="7">The sequence shown here is derived from an EMBL/GenBank/DDBJ whole genome shotgun (WGS) entry which is preliminary data.</text>
</comment>
<dbReference type="AlphaFoldDB" id="A0A8J6BX87"/>
<dbReference type="InterPro" id="IPR036168">
    <property type="entry name" value="AP2_Mu_C_sf"/>
</dbReference>
<evidence type="ECO:0000313" key="7">
    <source>
        <dbReference type="EMBL" id="KAG9393216.1"/>
    </source>
</evidence>
<dbReference type="InterPro" id="IPR050431">
    <property type="entry name" value="Adaptor_comp_med_subunit"/>
</dbReference>
<dbReference type="Pfam" id="PF00928">
    <property type="entry name" value="Adap_comp_sub"/>
    <property type="match status" value="1"/>
</dbReference>
<dbReference type="InterPro" id="IPR011012">
    <property type="entry name" value="Longin-like_dom_sf"/>
</dbReference>
<dbReference type="PANTHER" id="PTHR10529">
    <property type="entry name" value="AP COMPLEX SUBUNIT MU"/>
    <property type="match status" value="1"/>
</dbReference>
<dbReference type="GO" id="GO:0006886">
    <property type="term" value="P:intracellular protein transport"/>
    <property type="evidence" value="ECO:0007669"/>
    <property type="project" value="UniProtKB-UniRule"/>
</dbReference>
<evidence type="ECO:0000259" key="6">
    <source>
        <dbReference type="PROSITE" id="PS51072"/>
    </source>
</evidence>
<dbReference type="PROSITE" id="PS51072">
    <property type="entry name" value="MHD"/>
    <property type="match status" value="1"/>
</dbReference>
<dbReference type="PIRSF" id="PIRSF005992">
    <property type="entry name" value="Clathrin_mu"/>
    <property type="match status" value="1"/>
</dbReference>
<dbReference type="FunFam" id="3.30.450.60:FF:000002">
    <property type="entry name" value="AP-2 complex subunit mu, putative"/>
    <property type="match status" value="1"/>
</dbReference>
<organism evidence="7 8">
    <name type="scientific">Carpediemonas membranifera</name>
    <dbReference type="NCBI Taxonomy" id="201153"/>
    <lineage>
        <taxon>Eukaryota</taxon>
        <taxon>Metamonada</taxon>
        <taxon>Carpediemonas-like organisms</taxon>
        <taxon>Carpediemonas</taxon>
    </lineage>
</organism>
<gene>
    <name evidence="7" type="ORF">J8273_3349</name>
</gene>
<keyword evidence="2 5" id="KW-0813">Transport</keyword>
<keyword evidence="4" id="KW-0472">Membrane</keyword>
<evidence type="ECO:0000256" key="5">
    <source>
        <dbReference type="PIRNR" id="PIRNR005992"/>
    </source>
</evidence>
<dbReference type="InterPro" id="IPR001392">
    <property type="entry name" value="Clathrin_mu"/>
</dbReference>
<evidence type="ECO:0000256" key="4">
    <source>
        <dbReference type="ARBA" id="ARBA00023136"/>
    </source>
</evidence>
<dbReference type="InterPro" id="IPR028565">
    <property type="entry name" value="MHD"/>
</dbReference>
<evidence type="ECO:0000313" key="8">
    <source>
        <dbReference type="Proteomes" id="UP000717585"/>
    </source>
</evidence>
<proteinExistence type="inferred from homology"/>
<dbReference type="EMBL" id="JAHDYR010000025">
    <property type="protein sequence ID" value="KAG9393216.1"/>
    <property type="molecule type" value="Genomic_DNA"/>
</dbReference>
<feature type="domain" description="MHD" evidence="6">
    <location>
        <begin position="174"/>
        <end position="417"/>
    </location>
</feature>
<name>A0A8J6BX87_9EUKA</name>
<evidence type="ECO:0000256" key="1">
    <source>
        <dbReference type="ARBA" id="ARBA00004308"/>
    </source>
</evidence>
<comment type="subcellular location">
    <subcellularLocation>
        <location evidence="1">Endomembrane system</location>
    </subcellularLocation>
</comment>
<protein>
    <submittedName>
        <fullName evidence="7">Adaptor Protein Complex 1 subunit mu (AP1M1)</fullName>
    </submittedName>
</protein>
<dbReference type="Gene3D" id="2.60.40.1170">
    <property type="entry name" value="Mu homology domain, subdomain B"/>
    <property type="match status" value="2"/>
</dbReference>
<dbReference type="GO" id="GO:0016192">
    <property type="term" value="P:vesicle-mediated transport"/>
    <property type="evidence" value="ECO:0007669"/>
    <property type="project" value="InterPro"/>
</dbReference>
<dbReference type="SUPFAM" id="SSF49447">
    <property type="entry name" value="Second domain of Mu2 adaptin subunit (ap50) of ap2 adaptor"/>
    <property type="match status" value="1"/>
</dbReference>
<accession>A0A8J6BX87</accession>
<keyword evidence="8" id="KW-1185">Reference proteome</keyword>
<keyword evidence="3 5" id="KW-0653">Protein transport</keyword>
<dbReference type="GO" id="GO:0012505">
    <property type="term" value="C:endomembrane system"/>
    <property type="evidence" value="ECO:0007669"/>
    <property type="project" value="UniProtKB-SubCell"/>
</dbReference>
<dbReference type="Proteomes" id="UP000717585">
    <property type="component" value="Unassembled WGS sequence"/>
</dbReference>
<dbReference type="GO" id="GO:0030131">
    <property type="term" value="C:clathrin adaptor complex"/>
    <property type="evidence" value="ECO:0007669"/>
    <property type="project" value="UniProtKB-UniRule"/>
</dbReference>
<sequence>MISSISLIDDRGRSLIFRQYRDDIGDTSADDIAVEFSRAITGISQGSDVSMPPVFEADNGQVHICFIPSNDIYIVASAVSNVNTAYVFEVLHTLERVFTVYFNKLTAETVRDNFVLIYELLDEMIDDGYIQVSEPSVLQQYIKQQGRRAEVTKSAPSAVTGAVSWRSQGIKYPVQQVFIDVVEKLNVLVSASGDVLRSEIQGVIKMKAELSGMPEVRMAFNERLSLHSENVRTHPAARIGTDGRSLTFIPPDGEFELVTYSMPLTAQPLVSVSVLDARPGSDSIVHNIVKLKTMFGRQRVAQDVKISLPMPADVDTPRYPRKTAGTIAFDAKTNNVVWKVTEIEGQTEAAAEAILGLPKIGNLNKAALTQPVTVEFKVPSLAMSGTRVKFLRVMEKSGYSAATWIKYETRTGVFEVRR</sequence>
<dbReference type="Gene3D" id="3.30.450.60">
    <property type="match status" value="1"/>
</dbReference>
<evidence type="ECO:0000256" key="2">
    <source>
        <dbReference type="ARBA" id="ARBA00022448"/>
    </source>
</evidence>
<dbReference type="InterPro" id="IPR018240">
    <property type="entry name" value="Clathrin_mu_CS"/>
</dbReference>
<reference evidence="7" key="1">
    <citation type="submission" date="2021-05" db="EMBL/GenBank/DDBJ databases">
        <title>A free-living protist that lacks canonical eukaryotic 1 DNA replication and segregation systems.</title>
        <authorList>
            <person name="Salas-Leiva D.E."/>
            <person name="Tromer E.C."/>
            <person name="Curtis B.A."/>
            <person name="Jerlstrom-Hultqvist J."/>
            <person name="Kolisko M."/>
            <person name="Yi Z."/>
            <person name="Salas-Leiva J.S."/>
            <person name="Gallot-Lavallee L."/>
            <person name="Kops G.J.P.L."/>
            <person name="Archibald J.M."/>
            <person name="Simpson A.G.B."/>
            <person name="Roger A.J."/>
        </authorList>
    </citation>
    <scope>NUCLEOTIDE SEQUENCE</scope>
    <source>
        <strain evidence="7">BICM</strain>
    </source>
</reference>
<evidence type="ECO:0000256" key="3">
    <source>
        <dbReference type="ARBA" id="ARBA00022927"/>
    </source>
</evidence>
<dbReference type="SUPFAM" id="SSF64356">
    <property type="entry name" value="SNARE-like"/>
    <property type="match status" value="1"/>
</dbReference>
<dbReference type="PRINTS" id="PR00314">
    <property type="entry name" value="CLATHRINADPT"/>
</dbReference>
<dbReference type="OrthoDB" id="10259133at2759"/>
<dbReference type="PROSITE" id="PS00991">
    <property type="entry name" value="CLAT_ADAPTOR_M_2"/>
    <property type="match status" value="1"/>
</dbReference>
<comment type="similarity">
    <text evidence="5">Belongs to the adaptor complexes medium subunit family.</text>
</comment>